<name>A0A9X6NKK7_HYPEX</name>
<evidence type="ECO:0000313" key="2">
    <source>
        <dbReference type="Proteomes" id="UP000192578"/>
    </source>
</evidence>
<proteinExistence type="predicted"/>
<dbReference type="AlphaFoldDB" id="A0A9X6NKK7"/>
<dbReference type="OrthoDB" id="9996331at2759"/>
<dbReference type="GO" id="GO:0003676">
    <property type="term" value="F:nucleic acid binding"/>
    <property type="evidence" value="ECO:0007669"/>
    <property type="project" value="InterPro"/>
</dbReference>
<dbReference type="PANTHER" id="PTHR46068">
    <property type="entry name" value="PROTEIN CBG27172"/>
    <property type="match status" value="1"/>
</dbReference>
<dbReference type="InterPro" id="IPR036397">
    <property type="entry name" value="RNaseH_sf"/>
</dbReference>
<accession>A0A9X6NKK7</accession>
<dbReference type="Proteomes" id="UP000192578">
    <property type="component" value="Unassembled WGS sequence"/>
</dbReference>
<evidence type="ECO:0000313" key="1">
    <source>
        <dbReference type="EMBL" id="OWA51159.1"/>
    </source>
</evidence>
<comment type="caution">
    <text evidence="1">The sequence shown here is derived from an EMBL/GenBank/DDBJ whole genome shotgun (WGS) entry which is preliminary data.</text>
</comment>
<dbReference type="Gene3D" id="3.30.420.10">
    <property type="entry name" value="Ribonuclease H-like superfamily/Ribonuclease H"/>
    <property type="match status" value="1"/>
</dbReference>
<dbReference type="EMBL" id="MTYJ01000216">
    <property type="protein sequence ID" value="OWA51159.1"/>
    <property type="molecule type" value="Genomic_DNA"/>
</dbReference>
<reference evidence="2" key="1">
    <citation type="submission" date="2017-01" db="EMBL/GenBank/DDBJ databases">
        <title>Comparative genomics of anhydrobiosis in the tardigrade Hypsibius dujardini.</title>
        <authorList>
            <person name="Yoshida Y."/>
            <person name="Koutsovoulos G."/>
            <person name="Laetsch D."/>
            <person name="Stevens L."/>
            <person name="Kumar S."/>
            <person name="Horikawa D."/>
            <person name="Ishino K."/>
            <person name="Komine S."/>
            <person name="Tomita M."/>
            <person name="Blaxter M."/>
            <person name="Arakawa K."/>
        </authorList>
    </citation>
    <scope>NUCLEOTIDE SEQUENCE [LARGE SCALE GENOMIC DNA]</scope>
    <source>
        <strain evidence="2">Z151</strain>
    </source>
</reference>
<dbReference type="PANTHER" id="PTHR46068:SF1">
    <property type="entry name" value="TRANSPOSASE IS30-LIKE HTH DOMAIN-CONTAINING PROTEIN"/>
    <property type="match status" value="1"/>
</dbReference>
<organism evidence="1 2">
    <name type="scientific">Hypsibius exemplaris</name>
    <name type="common">Freshwater tardigrade</name>
    <dbReference type="NCBI Taxonomy" id="2072580"/>
    <lineage>
        <taxon>Eukaryota</taxon>
        <taxon>Metazoa</taxon>
        <taxon>Ecdysozoa</taxon>
        <taxon>Tardigrada</taxon>
        <taxon>Eutardigrada</taxon>
        <taxon>Parachela</taxon>
        <taxon>Hypsibioidea</taxon>
        <taxon>Hypsibiidae</taxon>
        <taxon>Hypsibius</taxon>
    </lineage>
</organism>
<sequence length="287" mass="33762">MQLKKATTGPNPLIQSQIALELEVSQTTIQRVISEELEGKVRKKYKVHRLSDVMIQQGLARDPRFLNWISGRKWENILTIDEGWVYLTICKRWWRIYYEFRGEHTKESWTKFWKESHPKNVMFIAGVCNCGKTKIRFIEPSAKINSKYYIEKVLKLMFRDDVPRLFPGKLLKKTVFHHDSAPCLALKLTQDWLCSARIRFSPKEDWMGNSSNLAPMNFCVNGIFKWELFNKAPTTVRGLECVMTSVWSTLDQRKIHRALRSWPGRVKMMIEKGGHHIKYILSGHEKF</sequence>
<protein>
    <recommendedName>
        <fullName evidence="3">Transposase Tc1-like domain-containing protein</fullName>
    </recommendedName>
</protein>
<evidence type="ECO:0008006" key="3">
    <source>
        <dbReference type="Google" id="ProtNLM"/>
    </source>
</evidence>
<keyword evidence="2" id="KW-1185">Reference proteome</keyword>
<gene>
    <name evidence="1" type="ORF">BV898_15653</name>
</gene>